<organism evidence="1 2">
    <name type="scientific">Trichomonas vaginalis (strain ATCC PRA-98 / G3)</name>
    <dbReference type="NCBI Taxonomy" id="412133"/>
    <lineage>
        <taxon>Eukaryota</taxon>
        <taxon>Metamonada</taxon>
        <taxon>Parabasalia</taxon>
        <taxon>Trichomonadida</taxon>
        <taxon>Trichomonadidae</taxon>
        <taxon>Trichomonas</taxon>
    </lineage>
</organism>
<sequence length="2983" mass="351858">MTMLRLIIEPDGYHVYDGAKDFKKDLCEAIEKNKYKDEFDKNIKKLEGKALKFLNKSIELDLPFEEDKISEFIANLTKKVKKCNPNEEINNTDAFKQHLERANGKITVTHNGFSITGQYHENRQDFGISINKEFFEKFLSSLPTTESSDKRTSGKEAQSSVGALYNEFYENLIKIMTILNYDQNLGSYEYNFDQRAFKDIKNINNKLNVYINNHSIKDMTIEKQAVFDLISAFFTKDNLEQLKLHKDKYDAINTIFTPDQLEFLKNPDEYLNTLHDFFRKYQIECIKHPEEFFDSVKDFFFGVDQANQELTTNQLLAADRDKYIKKPALFVGEVGEHLTNKQKIKIISPEKEKNYGEIFGGCLEKIENGRYPGPLKSYISYEDIEQLSSYKTKPEILGKHLMESFFAKLLSDYKELGDFLSEETKQFLENCVKEQNYIRKFFTASQIEAFKKGEKIYFTYEQMDQFRKGNQEDLVFFSQEQLNKINDKLKQIDCVLNFFTDDQLNHICYTYKITFTKEQMQDFKNPTVIFFNQKQLDILKPSKTLDKNTIYVKNPFITNLTDQQILTLKDLSPISLTEEQLNNLKNCSEIFTSEDQFHNFIDYELFNKTNTRIKLSQEEIRKRIDARLDEKTLNHLAEDLNNSKSTSSPTNLESSVFQKLFQSFDSEFIRNLFNKETNINKMTKEQIQNKIKDVFNNDVRDKLAKELFNRCQTQPTEKMQHFITDKQLISQGISIDKLVRIKSPEIYNNFDGVSEFKFSDDQIIILNNSKEIFLTEEQLNFFKSNSLIDLSDAKITKIDQLPPLEEGQKNILQTKSTSLQHINVLFSKEQKEILLGVKEISQPLISFFTQEKIDHLKGKDQLHGTITDLIPEEHKKYLFSTKKQLIILENLLTKNQKATLEKTEPSNNLEKFFTEEQINYFKNTKTKHFGESLDVILSPEQRDLFKNPSSFAEIMKRAFSNFEVNEEKNIFENINDALKSRNWVEQYVILNGFKSKSVFTFKLDKYSKIFWHLYKFTSVTRHYSQKCSPINLSNLIFCTKQTDIKTRVKSLDFQGDFWFINYIIIVGSEFLSENQRSELNTIIAAEQSYKTRIIIFTASGENKSEYLNEADLIKIEDNLNTIKSKRNIDYMDSYDKLRDKVHLVFNLVPGADSVKKLMKDHNFVTFYVSPKDPQIPKLTYLDKDVYLYIDPEIASENTKFFHQLYQFAFFRVTENFVENNLNEDRNLYIEFPSIGILNSLDDFPFPVKPENVHVLKPDYFTNETIFVDNRLNMRNEKITFEADGKVKVDGKEFGVAAVISQEEYIGKTLQNVLDNIIAKQFNGENLKYYDLLVKLYNIFFENQIKSFSLCTLRSLSTYFEKYYKWFDIKNPSTKSEKSTEKSDEIPVPMQLFFLESAFIVCTQHAFKNKKTIYMMPYFMFSPNYIEDYIIQKKISEKFSYDFKVPVDIYKFFRTNVSWNVLDYWPKAYELVSKQFTTNEEVKTSVFIAECNEFLKQFECTTECKYIEELCKAVENFKDLCDVVSKSNYQTLMMRREKEYKGEPRGTFINVSDLFGTISVTQTSFIRFVILLSRIAAQIPYCLTGETGCGKTMALEFLKEAFRIFKHDNYVFIFIDVNAETTIEDYINAKKQYILPGTDYQLISGEQHIHVIFDEANTSFICPQIFYEISQISKLPTNAFFSLSSGCMINKVAKTNDITDEMASNNVAQDLAQGKVIKPHDYILTKNYIKESHIQMKYFVNEQTNLISEYEIDCNPYSISDEKDDFMFEDEEITIKGKLKYFMNCVLKIEGKLKEKNLIDAFFNFAQTTLVESIRFIRCYYNDRAAASYREVDFVCSLFKDILKNDFDSFEKNDSDSFEKNDSDSFEKNDSDSFEKNNLYKAFFIAIFFRFVGRLPKKFKFKNDKIFQDHKRLKALYTQELAGKFKKEGINPRSDFLEYIFQKINSTKSNLPTDIQKSNDVLELFKKMSYRVSKDIFDYNQHILLFDALAEHFYAIIVCARTGFSTFLLGQPGTSKSFSCKALMNYIGNKLPPIKYAVFHSNRTCTSDGLKILFEECARQKLLHLMDKYYFINFIEEIGLLVNSEFNPTKIFHEILVKGVQILDQRVKIPVVAFSNYRLDFSNMNRAIIFFTDKYEREDFQRAIAFKAKQDKKEGNPYIENFDEWYHEFDKLEEEETAIYNDLLDQIQKTDELSMRHIFSQYFEIYRMYQKFKKARKSDYPELLKEIKNDLVKQTFIAYYHIDNNQENDNQQIPEQRIENLMEEIKDNQTKFRKGICVVSEGYAFCLALFDHLNDLAGIQRSVVSESDFTISEKDIFNQMLEFFKIDEKNKKSKLLIIIGYPKSMDTTLDLTNSNDTEYTCTFEDEGEEQYGHLTITNDIFGIKFSAKERFKILLFLPQRSYVKGPILDRFNIYDFPINKIQEYFYKDSPKTEFSVNENFKSFYDLYCTNKENHKQHSKHKYIIKTESRLMQLDDFKEMLCDENIKIYSQDVIKDSVSFIQNIKYDYQENIKDDYQIIINLTRINTESLIALLYQIHKVHECPNTNYYIIVYNCEFSLQSLPFCPIYSIKSLDYNLYLDASGTAIDFMKVFYKPLKDVMFFELSRFNQMEKEDIESFNEKFKKMEVDPECQSDLKYWNNKWLEIKVTDNLDLNSLYSQIVVKFEDETNLSIIRMLLHEIMRPDGKYFLLIKGKQNEKIRQNAIDIFYNYIKLSNEYPNVKSLLNFEVNIDNNENYLENPFSCIYGVFRTNKEYNAINLRNLDEINKEEDLNIVSEIIEKANDFNTVNSKPFLDILSEVITIPNDTTDYKLMQFLYSLKDKYQPDMSAIFVSLMCCTSLKDCKDYPSIERIFEIDEELQNNYWDDEFRNLSQDNESIYNYLSKKNFFKTKSDSSLHTNIFIGRDKVLCMSNKEIKKNFEGCCESILDEIKDVENDVEPKNARLDFLYKVMKAHKKYMSNQKLSNITFRFDKKFINDDKILKHILE</sequence>
<dbReference type="VEuPathDB" id="TrichDB:TVAG_182990"/>
<dbReference type="Proteomes" id="UP000001542">
    <property type="component" value="Unassembled WGS sequence"/>
</dbReference>
<proteinExistence type="predicted"/>
<keyword evidence="2" id="KW-1185">Reference proteome</keyword>
<dbReference type="OrthoDB" id="6110868at2759"/>
<dbReference type="InterPro" id="IPR027417">
    <property type="entry name" value="P-loop_NTPase"/>
</dbReference>
<dbReference type="GO" id="GO:0004842">
    <property type="term" value="F:ubiquitin-protein transferase activity"/>
    <property type="evidence" value="ECO:0007669"/>
    <property type="project" value="InterPro"/>
</dbReference>
<dbReference type="EMBL" id="DS113180">
    <property type="protein sequence ID" value="EAY23063.1"/>
    <property type="molecule type" value="Genomic_DNA"/>
</dbReference>
<dbReference type="RefSeq" id="XP_001584049.1">
    <property type="nucleotide sequence ID" value="XM_001583999.1"/>
</dbReference>
<dbReference type="Gene3D" id="3.40.50.300">
    <property type="entry name" value="P-loop containing nucleotide triphosphate hydrolases"/>
    <property type="match status" value="1"/>
</dbReference>
<dbReference type="SUPFAM" id="SSF52540">
    <property type="entry name" value="P-loop containing nucleoside triphosphate hydrolases"/>
    <property type="match status" value="2"/>
</dbReference>
<dbReference type="PANTHER" id="PTHR22605">
    <property type="entry name" value="RZ-TYPE DOMAIN-CONTAINING PROTEIN"/>
    <property type="match status" value="1"/>
</dbReference>
<name>A2D937_TRIV3</name>
<reference evidence="1" key="2">
    <citation type="journal article" date="2007" name="Science">
        <title>Draft genome sequence of the sexually transmitted pathogen Trichomonas vaginalis.</title>
        <authorList>
            <person name="Carlton J.M."/>
            <person name="Hirt R.P."/>
            <person name="Silva J.C."/>
            <person name="Delcher A.L."/>
            <person name="Schatz M."/>
            <person name="Zhao Q."/>
            <person name="Wortman J.R."/>
            <person name="Bidwell S.L."/>
            <person name="Alsmark U.C.M."/>
            <person name="Besteiro S."/>
            <person name="Sicheritz-Ponten T."/>
            <person name="Noel C.J."/>
            <person name="Dacks J.B."/>
            <person name="Foster P.G."/>
            <person name="Simillion C."/>
            <person name="Van de Peer Y."/>
            <person name="Miranda-Saavedra D."/>
            <person name="Barton G.J."/>
            <person name="Westrop G.D."/>
            <person name="Mueller S."/>
            <person name="Dessi D."/>
            <person name="Fiori P.L."/>
            <person name="Ren Q."/>
            <person name="Paulsen I."/>
            <person name="Zhang H."/>
            <person name="Bastida-Corcuera F.D."/>
            <person name="Simoes-Barbosa A."/>
            <person name="Brown M.T."/>
            <person name="Hayes R.D."/>
            <person name="Mukherjee M."/>
            <person name="Okumura C.Y."/>
            <person name="Schneider R."/>
            <person name="Smith A.J."/>
            <person name="Vanacova S."/>
            <person name="Villalvazo M."/>
            <person name="Haas B.J."/>
            <person name="Pertea M."/>
            <person name="Feldblyum T.V."/>
            <person name="Utterback T.R."/>
            <person name="Shu C.L."/>
            <person name="Osoegawa K."/>
            <person name="de Jong P.J."/>
            <person name="Hrdy I."/>
            <person name="Horvathova L."/>
            <person name="Zubacova Z."/>
            <person name="Dolezal P."/>
            <person name="Malik S.B."/>
            <person name="Logsdon J.M. Jr."/>
            <person name="Henze K."/>
            <person name="Gupta A."/>
            <person name="Wang C.C."/>
            <person name="Dunne R.L."/>
            <person name="Upcroft J.A."/>
            <person name="Upcroft P."/>
            <person name="White O."/>
            <person name="Salzberg S.L."/>
            <person name="Tang P."/>
            <person name="Chiu C.-H."/>
            <person name="Lee Y.-S."/>
            <person name="Embley T.M."/>
            <person name="Coombs G.H."/>
            <person name="Mottram J.C."/>
            <person name="Tachezy J."/>
            <person name="Fraser-Liggett C.M."/>
            <person name="Johnson P.J."/>
        </authorList>
    </citation>
    <scope>NUCLEOTIDE SEQUENCE [LARGE SCALE GENOMIC DNA]</scope>
    <source>
        <strain evidence="1">G3</strain>
    </source>
</reference>
<evidence type="ECO:0000313" key="2">
    <source>
        <dbReference type="Proteomes" id="UP000001542"/>
    </source>
</evidence>
<accession>A2D937</accession>
<reference evidence="1" key="1">
    <citation type="submission" date="2006-10" db="EMBL/GenBank/DDBJ databases">
        <authorList>
            <person name="Amadeo P."/>
            <person name="Zhao Q."/>
            <person name="Wortman J."/>
            <person name="Fraser-Liggett C."/>
            <person name="Carlton J."/>
        </authorList>
    </citation>
    <scope>NUCLEOTIDE SEQUENCE</scope>
    <source>
        <strain evidence="1">G3</strain>
    </source>
</reference>
<protein>
    <submittedName>
        <fullName evidence="1">Uncharacterized protein</fullName>
    </submittedName>
</protein>
<evidence type="ECO:0000313" key="1">
    <source>
        <dbReference type="EMBL" id="EAY23063.1"/>
    </source>
</evidence>
<dbReference type="InParanoid" id="A2D937"/>
<dbReference type="KEGG" id="tva:5468622"/>
<dbReference type="InterPro" id="IPR031248">
    <property type="entry name" value="RNF213"/>
</dbReference>
<dbReference type="VEuPathDB" id="TrichDB:TVAGG3_0529590"/>
<gene>
    <name evidence="1" type="ORF">TVAG_182990</name>
</gene>
<dbReference type="PANTHER" id="PTHR22605:SF1">
    <property type="entry name" value="RZ-TYPE DOMAIN-CONTAINING PROTEIN"/>
    <property type="match status" value="1"/>
</dbReference>
<dbReference type="STRING" id="5722.A2D937"/>
<dbReference type="GO" id="GO:0016887">
    <property type="term" value="F:ATP hydrolysis activity"/>
    <property type="evidence" value="ECO:0007669"/>
    <property type="project" value="InterPro"/>
</dbReference>